<name>A0A364NJE7_9GAMM</name>
<dbReference type="Gene3D" id="3.20.20.70">
    <property type="entry name" value="Aldolase class I"/>
    <property type="match status" value="1"/>
</dbReference>
<evidence type="ECO:0000256" key="2">
    <source>
        <dbReference type="ARBA" id="ARBA00012043"/>
    </source>
</evidence>
<dbReference type="Pfam" id="PF00290">
    <property type="entry name" value="Trp_syntA"/>
    <property type="match status" value="1"/>
</dbReference>
<sequence length="56" mass="5785">MGICDADLVRTIANVSDGVIVGSVLVNQIASLVDSPELIPSRVSAIIADMRTAMDA</sequence>
<evidence type="ECO:0000256" key="4">
    <source>
        <dbReference type="ARBA" id="ARBA00022822"/>
    </source>
</evidence>
<dbReference type="OrthoDB" id="9804578at2"/>
<dbReference type="SUPFAM" id="SSF51366">
    <property type="entry name" value="Ribulose-phoshate binding barrel"/>
    <property type="match status" value="1"/>
</dbReference>
<dbReference type="Proteomes" id="UP000250744">
    <property type="component" value="Unassembled WGS sequence"/>
</dbReference>
<evidence type="ECO:0000256" key="3">
    <source>
        <dbReference type="ARBA" id="ARBA00022605"/>
    </source>
</evidence>
<dbReference type="AlphaFoldDB" id="A0A364NJE7"/>
<accession>A0A364NJE7</accession>
<evidence type="ECO:0000256" key="6">
    <source>
        <dbReference type="ARBA" id="ARBA00023239"/>
    </source>
</evidence>
<dbReference type="UniPathway" id="UPA00035">
    <property type="reaction ID" value="UER00044"/>
</dbReference>
<comment type="caution">
    <text evidence="8">The sequence shown here is derived from an EMBL/GenBank/DDBJ whole genome shotgun (WGS) entry which is preliminary data.</text>
</comment>
<dbReference type="InterPro" id="IPR013785">
    <property type="entry name" value="Aldolase_TIM"/>
</dbReference>
<organism evidence="8 9">
    <name type="scientific">Nitrincola tibetensis</name>
    <dbReference type="NCBI Taxonomy" id="2219697"/>
    <lineage>
        <taxon>Bacteria</taxon>
        <taxon>Pseudomonadati</taxon>
        <taxon>Pseudomonadota</taxon>
        <taxon>Gammaproteobacteria</taxon>
        <taxon>Oceanospirillales</taxon>
        <taxon>Oceanospirillaceae</taxon>
        <taxon>Nitrincola</taxon>
    </lineage>
</organism>
<dbReference type="RefSeq" id="WP_112160119.1">
    <property type="nucleotide sequence ID" value="NZ_QKRX01000013.1"/>
</dbReference>
<dbReference type="EMBL" id="QKRX01000013">
    <property type="protein sequence ID" value="RAU17015.1"/>
    <property type="molecule type" value="Genomic_DNA"/>
</dbReference>
<protein>
    <recommendedName>
        <fullName evidence="2">tryptophan synthase</fullName>
        <ecNumber evidence="2">4.2.1.20</ecNumber>
    </recommendedName>
</protein>
<dbReference type="EC" id="4.2.1.20" evidence="2"/>
<dbReference type="InterPro" id="IPR002028">
    <property type="entry name" value="Trp_synthase_suA"/>
</dbReference>
<reference evidence="8 9" key="1">
    <citation type="submission" date="2018-06" db="EMBL/GenBank/DDBJ databases">
        <title>Nitrincola tibetense sp. nov., isolated from Lake XuguoCo on Tibetan Plateau.</title>
        <authorList>
            <person name="Xing P."/>
        </authorList>
    </citation>
    <scope>NUCLEOTIDE SEQUENCE [LARGE SCALE GENOMIC DNA]</scope>
    <source>
        <strain evidence="9">xg18</strain>
    </source>
</reference>
<dbReference type="GO" id="GO:0004834">
    <property type="term" value="F:tryptophan synthase activity"/>
    <property type="evidence" value="ECO:0007669"/>
    <property type="project" value="UniProtKB-EC"/>
</dbReference>
<keyword evidence="9" id="KW-1185">Reference proteome</keyword>
<keyword evidence="3" id="KW-0028">Amino-acid biosynthesis</keyword>
<evidence type="ECO:0000313" key="8">
    <source>
        <dbReference type="EMBL" id="RAU17015.1"/>
    </source>
</evidence>
<gene>
    <name evidence="8" type="ORF">DN062_15005</name>
</gene>
<keyword evidence="5" id="KW-0057">Aromatic amino acid biosynthesis</keyword>
<comment type="catalytic activity">
    <reaction evidence="7">
        <text>(1S,2R)-1-C-(indol-3-yl)glycerol 3-phosphate + L-serine = D-glyceraldehyde 3-phosphate + L-tryptophan + H2O</text>
        <dbReference type="Rhea" id="RHEA:10532"/>
        <dbReference type="ChEBI" id="CHEBI:15377"/>
        <dbReference type="ChEBI" id="CHEBI:33384"/>
        <dbReference type="ChEBI" id="CHEBI:57912"/>
        <dbReference type="ChEBI" id="CHEBI:58866"/>
        <dbReference type="ChEBI" id="CHEBI:59776"/>
        <dbReference type="EC" id="4.2.1.20"/>
    </reaction>
</comment>
<keyword evidence="6" id="KW-0456">Lyase</keyword>
<evidence type="ECO:0000256" key="1">
    <source>
        <dbReference type="ARBA" id="ARBA00004733"/>
    </source>
</evidence>
<proteinExistence type="predicted"/>
<evidence type="ECO:0000313" key="9">
    <source>
        <dbReference type="Proteomes" id="UP000250744"/>
    </source>
</evidence>
<evidence type="ECO:0000256" key="5">
    <source>
        <dbReference type="ARBA" id="ARBA00023141"/>
    </source>
</evidence>
<keyword evidence="4" id="KW-0822">Tryptophan biosynthesis</keyword>
<comment type="pathway">
    <text evidence="1">Amino-acid biosynthesis; L-tryptophan biosynthesis; L-tryptophan from chorismate: step 5/5.</text>
</comment>
<dbReference type="InterPro" id="IPR011060">
    <property type="entry name" value="RibuloseP-bd_barrel"/>
</dbReference>
<evidence type="ECO:0000256" key="7">
    <source>
        <dbReference type="ARBA" id="ARBA00049047"/>
    </source>
</evidence>